<evidence type="ECO:0000313" key="3">
    <source>
        <dbReference type="Proteomes" id="UP000010164"/>
    </source>
</evidence>
<keyword evidence="1" id="KW-0472">Membrane</keyword>
<gene>
    <name evidence="2" type="ORF">A11A3_01727</name>
</gene>
<reference evidence="2 3" key="1">
    <citation type="journal article" date="2012" name="J. Bacteriol.">
        <title>Genome Sequence of the Alkane-Degrading Bacterium Alcanivorax hongdengensis Type Strain A-11-3.</title>
        <authorList>
            <person name="Lai Q."/>
            <person name="Shao Z."/>
        </authorList>
    </citation>
    <scope>NUCLEOTIDE SEQUENCE [LARGE SCALE GENOMIC DNA]</scope>
    <source>
        <strain evidence="2 3">A-11-3</strain>
    </source>
</reference>
<feature type="transmembrane region" description="Helical" evidence="1">
    <location>
        <begin position="5"/>
        <end position="23"/>
    </location>
</feature>
<evidence type="ECO:0000313" key="2">
    <source>
        <dbReference type="EMBL" id="EKF75552.1"/>
    </source>
</evidence>
<keyword evidence="1" id="KW-0812">Transmembrane</keyword>
<dbReference type="Pfam" id="PF11086">
    <property type="entry name" value="DUF2878"/>
    <property type="match status" value="1"/>
</dbReference>
<keyword evidence="1" id="KW-1133">Transmembrane helix</keyword>
<dbReference type="PATRIC" id="fig|1177179.3.peg.338"/>
<comment type="caution">
    <text evidence="2">The sequence shown here is derived from an EMBL/GenBank/DDBJ whole genome shotgun (WGS) entry which is preliminary data.</text>
</comment>
<dbReference type="Proteomes" id="UP000010164">
    <property type="component" value="Unassembled WGS sequence"/>
</dbReference>
<dbReference type="EMBL" id="AMRJ01000002">
    <property type="protein sequence ID" value="EKF75552.1"/>
    <property type="molecule type" value="Genomic_DNA"/>
</dbReference>
<evidence type="ECO:0000256" key="1">
    <source>
        <dbReference type="SAM" id="Phobius"/>
    </source>
</evidence>
<protein>
    <recommendedName>
        <fullName evidence="4">DUF2878 domain-containing protein</fullName>
    </recommendedName>
</protein>
<evidence type="ECO:0008006" key="4">
    <source>
        <dbReference type="Google" id="ProtNLM"/>
    </source>
</evidence>
<organism evidence="2 3">
    <name type="scientific">Alcanivorax hongdengensis A-11-3</name>
    <dbReference type="NCBI Taxonomy" id="1177179"/>
    <lineage>
        <taxon>Bacteria</taxon>
        <taxon>Pseudomonadati</taxon>
        <taxon>Pseudomonadota</taxon>
        <taxon>Gammaproteobacteria</taxon>
        <taxon>Oceanospirillales</taxon>
        <taxon>Alcanivoracaceae</taxon>
        <taxon>Alcanivorax</taxon>
    </lineage>
</organism>
<proteinExistence type="predicted"/>
<feature type="transmembrane region" description="Helical" evidence="1">
    <location>
        <begin position="55"/>
        <end position="77"/>
    </location>
</feature>
<dbReference type="AlphaFoldDB" id="L0WHD8"/>
<dbReference type="InterPro" id="IPR021306">
    <property type="entry name" value="DUF2878"/>
</dbReference>
<keyword evidence="3" id="KW-1185">Reference proteome</keyword>
<feature type="transmembrane region" description="Helical" evidence="1">
    <location>
        <begin position="29"/>
        <end position="48"/>
    </location>
</feature>
<feature type="transmembrane region" description="Helical" evidence="1">
    <location>
        <begin position="141"/>
        <end position="164"/>
    </location>
</feature>
<dbReference type="STRING" id="1177179.A11A3_01727"/>
<feature type="transmembrane region" description="Helical" evidence="1">
    <location>
        <begin position="113"/>
        <end position="135"/>
    </location>
</feature>
<dbReference type="OrthoDB" id="21939at2"/>
<sequence>MKKDSLLIIGNALAFQLLWFAAVLGGSGWAWSVLAPMVLIQCLAGGHWRRDGRMLLIGGGLCLALEPLWLASSLLVYQQWHSQWLAPPWIWALWLGFAVSFHYSLYWLQGRPWLAALIGAIGGVVSVTAGLRLGAAVTPQGWLPFAMVYGGAWALAVPFMAWVAGRQDHREEHYA</sequence>
<name>L0WHD8_9GAMM</name>
<accession>L0WHD8</accession>
<dbReference type="RefSeq" id="WP_008927536.1">
    <property type="nucleotide sequence ID" value="NZ_AMRJ01000002.1"/>
</dbReference>
<feature type="transmembrane region" description="Helical" evidence="1">
    <location>
        <begin position="89"/>
        <end position="106"/>
    </location>
</feature>
<dbReference type="eggNOG" id="ENOG5032BY3">
    <property type="taxonomic scope" value="Bacteria"/>
</dbReference>